<keyword evidence="8" id="KW-0539">Nucleus</keyword>
<dbReference type="InterPro" id="IPR010347">
    <property type="entry name" value="Tdp1"/>
</dbReference>
<reference evidence="13 14" key="1">
    <citation type="submission" date="2021-12" db="EMBL/GenBank/DDBJ databases">
        <title>High titer production of polyol ester of fatty acids by Rhodotorula paludigena BS15 towards product separation-free biomass refinery.</title>
        <authorList>
            <person name="Mano J."/>
            <person name="Ono H."/>
            <person name="Tanaka T."/>
            <person name="Naito K."/>
            <person name="Sushida H."/>
            <person name="Ike M."/>
            <person name="Tokuyasu K."/>
            <person name="Kitaoka M."/>
        </authorList>
    </citation>
    <scope>NUCLEOTIDE SEQUENCE [LARGE SCALE GENOMIC DNA]</scope>
    <source>
        <strain evidence="13 14">BS15</strain>
    </source>
</reference>
<dbReference type="GO" id="GO:0005634">
    <property type="term" value="C:nucleus"/>
    <property type="evidence" value="ECO:0007669"/>
    <property type="project" value="UniProtKB-SubCell"/>
</dbReference>
<feature type="active site" description="Proton donor/acceptor" evidence="9">
    <location>
        <position position="533"/>
    </location>
</feature>
<dbReference type="EMBL" id="BQKY01000018">
    <property type="protein sequence ID" value="GJN94698.1"/>
    <property type="molecule type" value="Genomic_DNA"/>
</dbReference>
<keyword evidence="7" id="KW-0234">DNA repair</keyword>
<gene>
    <name evidence="13" type="ORF">Rhopal_007789-T1</name>
</gene>
<feature type="active site" description="Nucleophile" evidence="9">
    <location>
        <position position="306"/>
    </location>
</feature>
<dbReference type="GO" id="GO:0017005">
    <property type="term" value="F:3'-tyrosyl-DNA phosphodiesterase activity"/>
    <property type="evidence" value="ECO:0007669"/>
    <property type="project" value="TreeGrafter"/>
</dbReference>
<feature type="binding site" evidence="10">
    <location>
        <position position="308"/>
    </location>
    <ligand>
        <name>substrate</name>
    </ligand>
</feature>
<accession>A0AAV5GWV2</accession>
<proteinExistence type="inferred from homology"/>
<evidence type="ECO:0000256" key="6">
    <source>
        <dbReference type="ARBA" id="ARBA00022839"/>
    </source>
</evidence>
<dbReference type="GO" id="GO:0006281">
    <property type="term" value="P:DNA repair"/>
    <property type="evidence" value="ECO:0007669"/>
    <property type="project" value="UniProtKB-KW"/>
</dbReference>
<evidence type="ECO:0000313" key="14">
    <source>
        <dbReference type="Proteomes" id="UP001342314"/>
    </source>
</evidence>
<feature type="site" description="Interaction with DNA" evidence="11">
    <location>
        <position position="560"/>
    </location>
</feature>
<dbReference type="Pfam" id="PF06087">
    <property type="entry name" value="Tyr-DNA_phospho"/>
    <property type="match status" value="1"/>
</dbReference>
<evidence type="ECO:0000256" key="7">
    <source>
        <dbReference type="ARBA" id="ARBA00023204"/>
    </source>
</evidence>
<dbReference type="AlphaFoldDB" id="A0AAV5GWV2"/>
<evidence type="ECO:0000256" key="2">
    <source>
        <dbReference type="ARBA" id="ARBA00010205"/>
    </source>
</evidence>
<evidence type="ECO:0000256" key="4">
    <source>
        <dbReference type="ARBA" id="ARBA00022763"/>
    </source>
</evidence>
<keyword evidence="14" id="KW-1185">Reference proteome</keyword>
<evidence type="ECO:0000256" key="9">
    <source>
        <dbReference type="PIRSR" id="PIRSR610347-1"/>
    </source>
</evidence>
<dbReference type="PANTHER" id="PTHR12415:SF0">
    <property type="entry name" value="TYROSYL-DNA PHOSPHODIESTERASE 1"/>
    <property type="match status" value="1"/>
</dbReference>
<dbReference type="Proteomes" id="UP001342314">
    <property type="component" value="Unassembled WGS sequence"/>
</dbReference>
<evidence type="ECO:0000256" key="3">
    <source>
        <dbReference type="ARBA" id="ARBA00022722"/>
    </source>
</evidence>
<evidence type="ECO:0000256" key="10">
    <source>
        <dbReference type="PIRSR" id="PIRSR610347-2"/>
    </source>
</evidence>
<comment type="subcellular location">
    <subcellularLocation>
        <location evidence="1">Nucleus</location>
    </subcellularLocation>
</comment>
<dbReference type="GO" id="GO:0003690">
    <property type="term" value="F:double-stranded DNA binding"/>
    <property type="evidence" value="ECO:0007669"/>
    <property type="project" value="TreeGrafter"/>
</dbReference>
<keyword evidence="5" id="KW-0378">Hydrolase</keyword>
<feature type="region of interest" description="Disordered" evidence="12">
    <location>
        <begin position="20"/>
        <end position="64"/>
    </location>
</feature>
<dbReference type="Gene3D" id="3.30.870.10">
    <property type="entry name" value="Endonuclease Chain A"/>
    <property type="match status" value="2"/>
</dbReference>
<dbReference type="GO" id="GO:0004527">
    <property type="term" value="F:exonuclease activity"/>
    <property type="evidence" value="ECO:0007669"/>
    <property type="project" value="UniProtKB-KW"/>
</dbReference>
<evidence type="ECO:0000313" key="13">
    <source>
        <dbReference type="EMBL" id="GJN94698.1"/>
    </source>
</evidence>
<keyword evidence="3" id="KW-0540">Nuclease</keyword>
<comment type="caution">
    <text evidence="13">The sequence shown here is derived from an EMBL/GenBank/DDBJ whole genome shotgun (WGS) entry which is preliminary data.</text>
</comment>
<keyword evidence="4" id="KW-0227">DNA damage</keyword>
<keyword evidence="6" id="KW-0269">Exonuclease</keyword>
<evidence type="ECO:0000256" key="1">
    <source>
        <dbReference type="ARBA" id="ARBA00004123"/>
    </source>
</evidence>
<evidence type="ECO:0000256" key="11">
    <source>
        <dbReference type="PIRSR" id="PIRSR610347-3"/>
    </source>
</evidence>
<organism evidence="13 14">
    <name type="scientific">Rhodotorula paludigena</name>
    <dbReference type="NCBI Taxonomy" id="86838"/>
    <lineage>
        <taxon>Eukaryota</taxon>
        <taxon>Fungi</taxon>
        <taxon>Dikarya</taxon>
        <taxon>Basidiomycota</taxon>
        <taxon>Pucciniomycotina</taxon>
        <taxon>Microbotryomycetes</taxon>
        <taxon>Sporidiobolales</taxon>
        <taxon>Sporidiobolaceae</taxon>
        <taxon>Rhodotorula</taxon>
    </lineage>
</organism>
<dbReference type="PANTHER" id="PTHR12415">
    <property type="entry name" value="TYROSYL-DNA PHOSPHODIESTERASE 1"/>
    <property type="match status" value="1"/>
</dbReference>
<sequence>MAAQMEQDNETRAMQHAMLASYGSSRPRDGAAVAQISPSNTHKRPREVGDAGDDFISSSRRGPSDFRRALEEEQAVLMQTDDVEEDYMLRRMCLLWDDVDTQLRLDPETQMDCISWRDVARAMSRTPEIFQVQPRLAARLSALARGEDARSASSASGPVPAVERCDDLLERFRDGGIRKARTPGRGELQEANCVSPDEFIRLESIVSMFHNTYILEWDLLADLIPVFGSGPHSQRNTPIYLSQEIHADMLRRLACKRIGIEDANNGRGKFKKGDQALLDAELYKLWQKVAGPNLHAAHPYAGGIDHSKVFVVKYPSFLLVAITSCNTMKIDMELADNHWYIQTFPKLPKHERRDAPSTEFEDQLLAHMSALACPDVFVDKIRGKYDYSATVDRVHLVPSTPNAKYDDSHGAFRLNALARQLIPRKERHDVELEMCCGSVGRIDKYEWIVRMDRLLRGREPQRTVDKDIQEMEIPKWTVVYPTRKTVHACSDEVKSAASNIGCTVNNDIFADAPIEVRAMFHDYESLDRGRLFHEKLILFKRPAPSSLPPYLVYFGSHNLSQAAWGYPEPGTELERKRSTNPHMRKLSATKNFELGVVIAGEHIASMLEPGSRGWEDMLTYVRPPRPYRSGEVPWNSEAWVRHKQE</sequence>
<dbReference type="GO" id="GO:0003697">
    <property type="term" value="F:single-stranded DNA binding"/>
    <property type="evidence" value="ECO:0007669"/>
    <property type="project" value="TreeGrafter"/>
</dbReference>
<comment type="similarity">
    <text evidence="2">Belongs to the tyrosyl-DNA phosphodiesterase family.</text>
</comment>
<evidence type="ECO:0000256" key="12">
    <source>
        <dbReference type="SAM" id="MobiDB-lite"/>
    </source>
</evidence>
<feature type="binding site" evidence="10">
    <location>
        <position position="535"/>
    </location>
    <ligand>
        <name>substrate</name>
    </ligand>
</feature>
<protein>
    <submittedName>
        <fullName evidence="13">Uncharacterized protein</fullName>
    </submittedName>
</protein>
<evidence type="ECO:0000256" key="8">
    <source>
        <dbReference type="ARBA" id="ARBA00023242"/>
    </source>
</evidence>
<evidence type="ECO:0000256" key="5">
    <source>
        <dbReference type="ARBA" id="ARBA00022801"/>
    </source>
</evidence>
<name>A0AAV5GWV2_9BASI</name>
<dbReference type="SUPFAM" id="SSF56024">
    <property type="entry name" value="Phospholipase D/nuclease"/>
    <property type="match status" value="2"/>
</dbReference>